<sequence>MIYSDHKLSRIGFLFGSRIILEVVMIEQVYRRAALEREDALLGDKHSLKYCFLMCTHSSKISTLLRVSPALFEKFK</sequence>
<evidence type="ECO:0000313" key="2">
    <source>
        <dbReference type="Proteomes" id="UP000218677"/>
    </source>
</evidence>
<accession>A0A2A4HKU0</accession>
<keyword evidence="2" id="KW-1185">Reference proteome</keyword>
<dbReference type="EMBL" id="NWUX01000010">
    <property type="protein sequence ID" value="PCF95386.1"/>
    <property type="molecule type" value="Genomic_DNA"/>
</dbReference>
<organism evidence="1 2">
    <name type="scientific">Vreelandella nigrificans</name>
    <dbReference type="NCBI Taxonomy" id="2042704"/>
    <lineage>
        <taxon>Bacteria</taxon>
        <taxon>Pseudomonadati</taxon>
        <taxon>Pseudomonadota</taxon>
        <taxon>Gammaproteobacteria</taxon>
        <taxon>Oceanospirillales</taxon>
        <taxon>Halomonadaceae</taxon>
        <taxon>Vreelandella</taxon>
    </lineage>
</organism>
<proteinExistence type="predicted"/>
<gene>
    <name evidence="1" type="ORF">CPA45_12685</name>
</gene>
<dbReference type="Proteomes" id="UP000218677">
    <property type="component" value="Unassembled WGS sequence"/>
</dbReference>
<evidence type="ECO:0000313" key="1">
    <source>
        <dbReference type="EMBL" id="PCF95386.1"/>
    </source>
</evidence>
<dbReference type="AlphaFoldDB" id="A0A2A4HKU0"/>
<protein>
    <submittedName>
        <fullName evidence="1">Uncharacterized protein</fullName>
    </submittedName>
</protein>
<name>A0A2A4HKU0_9GAMM</name>
<reference evidence="2" key="1">
    <citation type="submission" date="2017-09" db="EMBL/GenBank/DDBJ databases">
        <authorList>
            <person name="Cho G.-S."/>
            <person name="Oguntoyinbo F.A."/>
            <person name="Cnockaert M."/>
            <person name="Kabisch J."/>
            <person name="Neve H."/>
            <person name="Bockelmann W."/>
            <person name="Wenning M."/>
            <person name="Franz C.M."/>
            <person name="Vandamme P."/>
        </authorList>
    </citation>
    <scope>NUCLEOTIDE SEQUENCE [LARGE SCALE GENOMIC DNA]</scope>
    <source>
        <strain evidence="2">MBT G8648</strain>
    </source>
</reference>
<comment type="caution">
    <text evidence="1">The sequence shown here is derived from an EMBL/GenBank/DDBJ whole genome shotgun (WGS) entry which is preliminary data.</text>
</comment>